<accession>A0A0F8A4V3</accession>
<organism evidence="2 3">
    <name type="scientific">Hirsutella minnesotensis 3608</name>
    <dbReference type="NCBI Taxonomy" id="1043627"/>
    <lineage>
        <taxon>Eukaryota</taxon>
        <taxon>Fungi</taxon>
        <taxon>Dikarya</taxon>
        <taxon>Ascomycota</taxon>
        <taxon>Pezizomycotina</taxon>
        <taxon>Sordariomycetes</taxon>
        <taxon>Hypocreomycetidae</taxon>
        <taxon>Hypocreales</taxon>
        <taxon>Ophiocordycipitaceae</taxon>
        <taxon>Hirsutella</taxon>
    </lineage>
</organism>
<dbReference type="AlphaFoldDB" id="A0A0F8A4V3"/>
<feature type="region of interest" description="Disordered" evidence="1">
    <location>
        <begin position="17"/>
        <end position="63"/>
    </location>
</feature>
<name>A0A0F8A4V3_9HYPO</name>
<dbReference type="EMBL" id="KQ030528">
    <property type="protein sequence ID" value="KJZ74229.1"/>
    <property type="molecule type" value="Genomic_DNA"/>
</dbReference>
<feature type="compositionally biased region" description="Low complexity" evidence="1">
    <location>
        <begin position="30"/>
        <end position="42"/>
    </location>
</feature>
<evidence type="ECO:0000256" key="1">
    <source>
        <dbReference type="SAM" id="MobiDB-lite"/>
    </source>
</evidence>
<sequence>MQSTGACFKDSVPSLVHLHPGHPGHPSPLPSSSAVASPGSSLRHLETVSTSDASRIPVPGSNGTCQRVPLISSNVLAGGVEFRRQLLRGCNATGPGRATKIPRKTAGLMSTCRPSEDPASVAWQLLYRSTKYEYVDQAQDFCFRRPGLDPFSPSGRRRTGPAAAAGFINRLAVESKPPSGGLDL</sequence>
<evidence type="ECO:0000313" key="3">
    <source>
        <dbReference type="Proteomes" id="UP000054481"/>
    </source>
</evidence>
<reference evidence="2 3" key="1">
    <citation type="journal article" date="2014" name="Genome Biol. Evol.">
        <title>Comparative genomics and transcriptomics analyses reveal divergent lifestyle features of nematode endoparasitic fungus Hirsutella minnesotensis.</title>
        <authorList>
            <person name="Lai Y."/>
            <person name="Liu K."/>
            <person name="Zhang X."/>
            <person name="Zhang X."/>
            <person name="Li K."/>
            <person name="Wang N."/>
            <person name="Shu C."/>
            <person name="Wu Y."/>
            <person name="Wang C."/>
            <person name="Bushley K.E."/>
            <person name="Xiang M."/>
            <person name="Liu X."/>
        </authorList>
    </citation>
    <scope>NUCLEOTIDE SEQUENCE [LARGE SCALE GENOMIC DNA]</scope>
    <source>
        <strain evidence="2 3">3608</strain>
    </source>
</reference>
<dbReference type="Proteomes" id="UP000054481">
    <property type="component" value="Unassembled WGS sequence"/>
</dbReference>
<protein>
    <submittedName>
        <fullName evidence="2">Uncharacterized protein</fullName>
    </submittedName>
</protein>
<keyword evidence="3" id="KW-1185">Reference proteome</keyword>
<evidence type="ECO:0000313" key="2">
    <source>
        <dbReference type="EMBL" id="KJZ74229.1"/>
    </source>
</evidence>
<gene>
    <name evidence="2" type="ORF">HIM_06460</name>
</gene>
<proteinExistence type="predicted"/>